<accession>A0ABY5PEY2</accession>
<organism evidence="1 2">
    <name type="scientific">Svornostia abyssi</name>
    <dbReference type="NCBI Taxonomy" id="2898438"/>
    <lineage>
        <taxon>Bacteria</taxon>
        <taxon>Bacillati</taxon>
        <taxon>Actinomycetota</taxon>
        <taxon>Thermoleophilia</taxon>
        <taxon>Solirubrobacterales</taxon>
        <taxon>Baekduiaceae</taxon>
        <taxon>Svornostia</taxon>
    </lineage>
</organism>
<gene>
    <name evidence="1" type="ORF">LRS13_21580</name>
</gene>
<name>A0ABY5PEY2_9ACTN</name>
<dbReference type="Proteomes" id="UP001058860">
    <property type="component" value="Chromosome"/>
</dbReference>
<dbReference type="RefSeq" id="WP_353863747.1">
    <property type="nucleotide sequence ID" value="NZ_CP088295.1"/>
</dbReference>
<evidence type="ECO:0000313" key="1">
    <source>
        <dbReference type="EMBL" id="UUY03234.1"/>
    </source>
</evidence>
<reference evidence="2" key="1">
    <citation type="submission" date="2021-11" db="EMBL/GenBank/DDBJ databases">
        <title>Cultivation dependent microbiological survey of springs from the worlds oldest radium mine currently devoted to the extraction of radon-saturated water.</title>
        <authorList>
            <person name="Kapinusova G."/>
            <person name="Smrhova T."/>
            <person name="Strejcek M."/>
            <person name="Suman J."/>
            <person name="Jani K."/>
            <person name="Pajer P."/>
            <person name="Uhlik O."/>
        </authorList>
    </citation>
    <scope>NUCLEOTIDE SEQUENCE [LARGE SCALE GENOMIC DNA]</scope>
    <source>
        <strain evidence="2">J379</strain>
    </source>
</reference>
<dbReference type="Gene3D" id="3.30.530.20">
    <property type="match status" value="1"/>
</dbReference>
<evidence type="ECO:0000313" key="2">
    <source>
        <dbReference type="Proteomes" id="UP001058860"/>
    </source>
</evidence>
<sequence>MRIPGPVANWGAADDETARPEPCDRLLPDADVVLHRAVDVAAPVPLVFRWLCQLRAAPYSYDTIDNFGRRSPQELTPGLDDLQPGIPFMTFFTLSSFAPDDHVTLWVDGMPGPVAVTYAARPGPRGARIYVRMLWRAPGMPFGRRAAGLFLSAGDLVMMRRQLLNLRDLAERDAARA</sequence>
<proteinExistence type="predicted"/>
<dbReference type="EMBL" id="CP088295">
    <property type="protein sequence ID" value="UUY03234.1"/>
    <property type="molecule type" value="Genomic_DNA"/>
</dbReference>
<keyword evidence="2" id="KW-1185">Reference proteome</keyword>
<dbReference type="InterPro" id="IPR023393">
    <property type="entry name" value="START-like_dom_sf"/>
</dbReference>
<evidence type="ECO:0008006" key="3">
    <source>
        <dbReference type="Google" id="ProtNLM"/>
    </source>
</evidence>
<protein>
    <recommendedName>
        <fullName evidence="3">SRPBCC family protein</fullName>
    </recommendedName>
</protein>